<dbReference type="RefSeq" id="WP_010412941.1">
    <property type="nucleotide sequence ID" value="NZ_MCRM02000044.1"/>
</dbReference>
<evidence type="ECO:0000259" key="1">
    <source>
        <dbReference type="Pfam" id="PF00144"/>
    </source>
</evidence>
<dbReference type="PANTHER" id="PTHR43283">
    <property type="entry name" value="BETA-LACTAMASE-RELATED"/>
    <property type="match status" value="1"/>
</dbReference>
<dbReference type="PANTHER" id="PTHR43283:SF7">
    <property type="entry name" value="BETA-LACTAMASE-RELATED DOMAIN-CONTAINING PROTEIN"/>
    <property type="match status" value="1"/>
</dbReference>
<evidence type="ECO:0000313" key="2">
    <source>
        <dbReference type="EMBL" id="PNV71517.1"/>
    </source>
</evidence>
<proteinExistence type="predicted"/>
<dbReference type="Pfam" id="PF00144">
    <property type="entry name" value="Beta-lactamase"/>
    <property type="match status" value="1"/>
</dbReference>
<protein>
    <submittedName>
        <fullName evidence="2">Serine hydrolase</fullName>
    </submittedName>
</protein>
<dbReference type="InterPro" id="IPR050789">
    <property type="entry name" value="Diverse_Enzym_Activities"/>
</dbReference>
<organism evidence="2 3">
    <name type="scientific">Leptospira inadai serovar Lyme</name>
    <dbReference type="NCBI Taxonomy" id="293084"/>
    <lineage>
        <taxon>Bacteria</taxon>
        <taxon>Pseudomonadati</taxon>
        <taxon>Spirochaetota</taxon>
        <taxon>Spirochaetia</taxon>
        <taxon>Leptospirales</taxon>
        <taxon>Leptospiraceae</taxon>
        <taxon>Leptospira</taxon>
    </lineage>
</organism>
<keyword evidence="3" id="KW-1185">Reference proteome</keyword>
<dbReference type="Proteomes" id="UP000094669">
    <property type="component" value="Unassembled WGS sequence"/>
</dbReference>
<gene>
    <name evidence="2" type="ORF">BES34_021305</name>
</gene>
<dbReference type="EMBL" id="MCRM02000044">
    <property type="protein sequence ID" value="PNV71517.1"/>
    <property type="molecule type" value="Genomic_DNA"/>
</dbReference>
<accession>A0ABX4YCK3</accession>
<name>A0ABX4YCK3_9LEPT</name>
<dbReference type="Gene3D" id="3.40.710.10">
    <property type="entry name" value="DD-peptidase/beta-lactamase superfamily"/>
    <property type="match status" value="1"/>
</dbReference>
<keyword evidence="2" id="KW-0378">Hydrolase</keyword>
<dbReference type="GO" id="GO:0016787">
    <property type="term" value="F:hydrolase activity"/>
    <property type="evidence" value="ECO:0007669"/>
    <property type="project" value="UniProtKB-KW"/>
</dbReference>
<comment type="caution">
    <text evidence="2">The sequence shown here is derived from an EMBL/GenBank/DDBJ whole genome shotgun (WGS) entry which is preliminary data.</text>
</comment>
<dbReference type="InterPro" id="IPR012338">
    <property type="entry name" value="Beta-lactam/transpept-like"/>
</dbReference>
<dbReference type="InterPro" id="IPR001466">
    <property type="entry name" value="Beta-lactam-related"/>
</dbReference>
<dbReference type="SUPFAM" id="SSF56601">
    <property type="entry name" value="beta-lactamase/transpeptidase-like"/>
    <property type="match status" value="1"/>
</dbReference>
<sequence>MKNTKKNLSLLIITSIYLSCSAYNPIRIATGAASKYVCSGVFISNLDPDRVYEETLRAATGMGLVDWALRYRVDQIRKEVTANFAGGSESRSRYREGMGCLLANDIPENISAKKITLPNSPATLSETAWPELVEPATAGLGLALDRAFEESSDTPHRWTRAVVIIHNGKLIAERYAPGYSIRSVFPGNSLTKSTINAIAGILVKQGKLSVESPVRISAWQKSEDPRSKITTDQLLRMSSGLPLDEPSFRLWFTESDMDSYAQSFSLEQDPGTKWNYSNAGYQILSRIVRDSTGRDAQTFMEFVHRELFAPLGIKNATLTFDSSDIPVGSNGMFASARDWALLGMLYLNDGFVGRKRILPDGWVKYSTMQTLDTGYGAGFWLNVTDSKIPQFGIRWGMPHAPKDTFFGRGHLGQYIVIIPSKKLVIVRLGVSHGRGGEIESVGQLVSDVIADLEK</sequence>
<reference evidence="2" key="1">
    <citation type="submission" date="2018-01" db="EMBL/GenBank/DDBJ databases">
        <title>Genomic characterization of Leptospira inadai serogroup Lyme isolated from captured rat in Brazil and comparative analysis with human reference strain.</title>
        <authorList>
            <person name="Moreno L.Z."/>
            <person name="Loureiro A.P."/>
            <person name="Miraglia F."/>
            <person name="Kremer F.S."/>
            <person name="Eslabao M.R."/>
            <person name="Dellagostin O.A."/>
            <person name="Lilenbaum W."/>
            <person name="Moreno A.M."/>
        </authorList>
    </citation>
    <scope>NUCLEOTIDE SEQUENCE [LARGE SCALE GENOMIC DNA]</scope>
    <source>
        <strain evidence="2">M34/99</strain>
    </source>
</reference>
<feature type="domain" description="Beta-lactamase-related" evidence="1">
    <location>
        <begin position="144"/>
        <end position="428"/>
    </location>
</feature>
<evidence type="ECO:0000313" key="3">
    <source>
        <dbReference type="Proteomes" id="UP000094669"/>
    </source>
</evidence>